<keyword evidence="10" id="KW-1185">Reference proteome</keyword>
<evidence type="ECO:0000256" key="3">
    <source>
        <dbReference type="ARBA" id="ARBA00022801"/>
    </source>
</evidence>
<keyword evidence="2" id="KW-0479">Metal-binding</keyword>
<sequence length="320" mass="33584">MTAFWFAALALVLAGPVPALLARATWTHRVPRAALVLWQAVALAAVLATLGAGLASLTLLFTETPGLPFLARHGVVETILIGLGSLLVAIVTTRFWTVALLVGIRTRRRRNRHRDLVDLLDDRAQLLGRLDSALLGGAGLRVLSGPGRVAYCVPGQVPRRGGQRVVVSDAVLTTLAPAEVEAVVAHERCHLRARHDLVLEAFTALHAAFPIVVSSRAALDAVRLLVEMLADDAARRVSGPVPLARALLVLAGDPQISTDPAAMPVTEGAVARVRRLTGPAGYSRALAVATYGLALALLLLPTLAVAVPWLVSSVTALGAL</sequence>
<protein>
    <submittedName>
        <fullName evidence="9">M56 family metallopeptidase</fullName>
    </submittedName>
</protein>
<dbReference type="EMBL" id="JBHMDM010000003">
    <property type="protein sequence ID" value="MFB9376573.1"/>
    <property type="molecule type" value="Genomic_DNA"/>
</dbReference>
<dbReference type="PANTHER" id="PTHR34978">
    <property type="entry name" value="POSSIBLE SENSOR-TRANSDUCER PROTEIN BLAR"/>
    <property type="match status" value="1"/>
</dbReference>
<keyword evidence="3 6" id="KW-0378">Hydrolase</keyword>
<evidence type="ECO:0000256" key="7">
    <source>
        <dbReference type="SAM" id="Phobius"/>
    </source>
</evidence>
<dbReference type="Proteomes" id="UP001589748">
    <property type="component" value="Unassembled WGS sequence"/>
</dbReference>
<evidence type="ECO:0000313" key="9">
    <source>
        <dbReference type="EMBL" id="MFB9376573.1"/>
    </source>
</evidence>
<dbReference type="CDD" id="cd07326">
    <property type="entry name" value="M56_BlaR1_MecR1_like"/>
    <property type="match status" value="1"/>
</dbReference>
<proteinExistence type="inferred from homology"/>
<evidence type="ECO:0000256" key="4">
    <source>
        <dbReference type="ARBA" id="ARBA00022833"/>
    </source>
</evidence>
<dbReference type="Pfam" id="PF01435">
    <property type="entry name" value="Peptidase_M48"/>
    <property type="match status" value="1"/>
</dbReference>
<evidence type="ECO:0000256" key="1">
    <source>
        <dbReference type="ARBA" id="ARBA00022670"/>
    </source>
</evidence>
<evidence type="ECO:0000259" key="8">
    <source>
        <dbReference type="Pfam" id="PF01435"/>
    </source>
</evidence>
<dbReference type="PANTHER" id="PTHR34978:SF3">
    <property type="entry name" value="SLR0241 PROTEIN"/>
    <property type="match status" value="1"/>
</dbReference>
<reference evidence="9 10" key="1">
    <citation type="submission" date="2024-09" db="EMBL/GenBank/DDBJ databases">
        <authorList>
            <person name="Sun Q."/>
            <person name="Mori K."/>
        </authorList>
    </citation>
    <scope>NUCLEOTIDE SEQUENCE [LARGE SCALE GENOMIC DNA]</scope>
    <source>
        <strain evidence="9 10">TISTR 1856</strain>
    </source>
</reference>
<keyword evidence="7" id="KW-1133">Transmembrane helix</keyword>
<keyword evidence="1 6" id="KW-0645">Protease</keyword>
<comment type="cofactor">
    <cofactor evidence="6">
        <name>Zn(2+)</name>
        <dbReference type="ChEBI" id="CHEBI:29105"/>
    </cofactor>
    <text evidence="6">Binds 1 zinc ion per subunit.</text>
</comment>
<keyword evidence="7" id="KW-0812">Transmembrane</keyword>
<organism evidence="9 10">
    <name type="scientific">Kineococcus gynurae</name>
    <dbReference type="NCBI Taxonomy" id="452979"/>
    <lineage>
        <taxon>Bacteria</taxon>
        <taxon>Bacillati</taxon>
        <taxon>Actinomycetota</taxon>
        <taxon>Actinomycetes</taxon>
        <taxon>Kineosporiales</taxon>
        <taxon>Kineosporiaceae</taxon>
        <taxon>Kineococcus</taxon>
    </lineage>
</organism>
<keyword evidence="7" id="KW-0472">Membrane</keyword>
<evidence type="ECO:0000313" key="10">
    <source>
        <dbReference type="Proteomes" id="UP001589748"/>
    </source>
</evidence>
<gene>
    <name evidence="9" type="ORF">ACFFVI_06295</name>
</gene>
<comment type="similarity">
    <text evidence="6">Belongs to the peptidase M48 family.</text>
</comment>
<keyword evidence="5 6" id="KW-0482">Metalloprotease</keyword>
<evidence type="ECO:0000256" key="5">
    <source>
        <dbReference type="ARBA" id="ARBA00023049"/>
    </source>
</evidence>
<evidence type="ECO:0000256" key="6">
    <source>
        <dbReference type="RuleBase" id="RU003983"/>
    </source>
</evidence>
<dbReference type="InterPro" id="IPR052173">
    <property type="entry name" value="Beta-lactam_resp_regulator"/>
</dbReference>
<dbReference type="InterPro" id="IPR001915">
    <property type="entry name" value="Peptidase_M48"/>
</dbReference>
<dbReference type="RefSeq" id="WP_380138134.1">
    <property type="nucleotide sequence ID" value="NZ_JBHLUI010000009.1"/>
</dbReference>
<comment type="caution">
    <text evidence="9">The sequence shown here is derived from an EMBL/GenBank/DDBJ whole genome shotgun (WGS) entry which is preliminary data.</text>
</comment>
<accession>A0ABV5LR58</accession>
<feature type="transmembrane region" description="Helical" evidence="7">
    <location>
        <begin position="6"/>
        <end position="24"/>
    </location>
</feature>
<dbReference type="Gene3D" id="3.30.2010.10">
    <property type="entry name" value="Metalloproteases ('zincins'), catalytic domain"/>
    <property type="match status" value="1"/>
</dbReference>
<feature type="transmembrane region" description="Helical" evidence="7">
    <location>
        <begin position="285"/>
        <end position="311"/>
    </location>
</feature>
<name>A0ABV5LR58_9ACTN</name>
<feature type="domain" description="Peptidase M48" evidence="8">
    <location>
        <begin position="162"/>
        <end position="206"/>
    </location>
</feature>
<keyword evidence="4 6" id="KW-0862">Zinc</keyword>
<feature type="transmembrane region" description="Helical" evidence="7">
    <location>
        <begin position="36"/>
        <end position="59"/>
    </location>
</feature>
<feature type="transmembrane region" description="Helical" evidence="7">
    <location>
        <begin position="79"/>
        <end position="104"/>
    </location>
</feature>
<evidence type="ECO:0000256" key="2">
    <source>
        <dbReference type="ARBA" id="ARBA00022723"/>
    </source>
</evidence>